<gene>
    <name evidence="1" type="ORF">BDN72DRAFT_838816</name>
</gene>
<proteinExistence type="predicted"/>
<organism evidence="1 2">
    <name type="scientific">Pluteus cervinus</name>
    <dbReference type="NCBI Taxonomy" id="181527"/>
    <lineage>
        <taxon>Eukaryota</taxon>
        <taxon>Fungi</taxon>
        <taxon>Dikarya</taxon>
        <taxon>Basidiomycota</taxon>
        <taxon>Agaricomycotina</taxon>
        <taxon>Agaricomycetes</taxon>
        <taxon>Agaricomycetidae</taxon>
        <taxon>Agaricales</taxon>
        <taxon>Pluteineae</taxon>
        <taxon>Pluteaceae</taxon>
        <taxon>Pluteus</taxon>
    </lineage>
</organism>
<dbReference type="EMBL" id="ML208312">
    <property type="protein sequence ID" value="TFK70473.1"/>
    <property type="molecule type" value="Genomic_DNA"/>
</dbReference>
<dbReference type="Proteomes" id="UP000308600">
    <property type="component" value="Unassembled WGS sequence"/>
</dbReference>
<protein>
    <submittedName>
        <fullName evidence="1">Uncharacterized protein</fullName>
    </submittedName>
</protein>
<keyword evidence="2" id="KW-1185">Reference proteome</keyword>
<accession>A0ACD3AXM1</accession>
<evidence type="ECO:0000313" key="1">
    <source>
        <dbReference type="EMBL" id="TFK70473.1"/>
    </source>
</evidence>
<sequence length="723" mass="82199">MKLFPDSRMLEFSRPFEIHYPSDFEEKVLAVSKSTRFTAKKREDVLKRAFDHPSLDLESIFHHVRDSGEVLPSSTFASIQEFVQTCQDDISALTSSISDNLNMISELCLGISRASGQLLHTQDRLELGQYLLLGARSHLPDDILGHIFVLCMEDNETLRPHPMNAPLKLASVCHQWRVLVHSIPSLWGKVLVDTEQISSIKLAKEWIERCHVLSLTLNYSHVSFLPKMSKKRKDKRGSSATQAKFDGLVKLVQSSRISLRQLSAHFTLREDSLKVLPLLLKGHEGELEELVFPDEYCPTGLEDYPKLHRLYFSRVPNAWCLEFSSPPAGLTLLVVGCKVHRRVLDMLLSQCPRLQSLYVRLSDSGRTTKFKLRSESAEHKPRSIIHHNLTYLAIADGCISLPSEFLAQFDLSAISIFEYYLEGHFQNRRGGPDYDSEIDQYESDELDHIDIQPRSRHFGPLQPPVMAMAGKIEWLLTHPVLHQIRRLTLDVGCTMTRTDFVTLISLARSVEELCITCDFDALKEIIGVLTAIPALVGSTTVAGNHILPSLKRLNLIPMLSVRRMTEMKEELRWLIRAWSSTGTSAQPNLPVADSGKKVETSTISPVHQLAQLDLTFRRGDIEDEDYLLSFQDDLHKVNPHLSIRILKQQDYSKEATSDTIPKSFEVYPLKFSMDEVRKYEVYGLDPDYDADDAKSEQGNGYDFFTNLGSTYRVESQVFGRGRR</sequence>
<evidence type="ECO:0000313" key="2">
    <source>
        <dbReference type="Proteomes" id="UP000308600"/>
    </source>
</evidence>
<name>A0ACD3AXM1_9AGAR</name>
<reference evidence="1 2" key="1">
    <citation type="journal article" date="2019" name="Nat. Ecol. Evol.">
        <title>Megaphylogeny resolves global patterns of mushroom evolution.</title>
        <authorList>
            <person name="Varga T."/>
            <person name="Krizsan K."/>
            <person name="Foldi C."/>
            <person name="Dima B."/>
            <person name="Sanchez-Garcia M."/>
            <person name="Sanchez-Ramirez S."/>
            <person name="Szollosi G.J."/>
            <person name="Szarkandi J.G."/>
            <person name="Papp V."/>
            <person name="Albert L."/>
            <person name="Andreopoulos W."/>
            <person name="Angelini C."/>
            <person name="Antonin V."/>
            <person name="Barry K.W."/>
            <person name="Bougher N.L."/>
            <person name="Buchanan P."/>
            <person name="Buyck B."/>
            <person name="Bense V."/>
            <person name="Catcheside P."/>
            <person name="Chovatia M."/>
            <person name="Cooper J."/>
            <person name="Damon W."/>
            <person name="Desjardin D."/>
            <person name="Finy P."/>
            <person name="Geml J."/>
            <person name="Haridas S."/>
            <person name="Hughes K."/>
            <person name="Justo A."/>
            <person name="Karasinski D."/>
            <person name="Kautmanova I."/>
            <person name="Kiss B."/>
            <person name="Kocsube S."/>
            <person name="Kotiranta H."/>
            <person name="LaButti K.M."/>
            <person name="Lechner B.E."/>
            <person name="Liimatainen K."/>
            <person name="Lipzen A."/>
            <person name="Lukacs Z."/>
            <person name="Mihaltcheva S."/>
            <person name="Morgado L.N."/>
            <person name="Niskanen T."/>
            <person name="Noordeloos M.E."/>
            <person name="Ohm R.A."/>
            <person name="Ortiz-Santana B."/>
            <person name="Ovrebo C."/>
            <person name="Racz N."/>
            <person name="Riley R."/>
            <person name="Savchenko A."/>
            <person name="Shiryaev A."/>
            <person name="Soop K."/>
            <person name="Spirin V."/>
            <person name="Szebenyi C."/>
            <person name="Tomsovsky M."/>
            <person name="Tulloss R.E."/>
            <person name="Uehling J."/>
            <person name="Grigoriev I.V."/>
            <person name="Vagvolgyi C."/>
            <person name="Papp T."/>
            <person name="Martin F.M."/>
            <person name="Miettinen O."/>
            <person name="Hibbett D.S."/>
            <person name="Nagy L.G."/>
        </authorList>
    </citation>
    <scope>NUCLEOTIDE SEQUENCE [LARGE SCALE GENOMIC DNA]</scope>
    <source>
        <strain evidence="1 2">NL-1719</strain>
    </source>
</reference>